<dbReference type="EMBL" id="CP133613">
    <property type="protein sequence ID" value="WMV16651.1"/>
    <property type="molecule type" value="Genomic_DNA"/>
</dbReference>
<keyword evidence="4" id="KW-1185">Reference proteome</keyword>
<feature type="domain" description="PB1-like" evidence="2">
    <location>
        <begin position="3"/>
        <end position="64"/>
    </location>
</feature>
<name>A0AAF0Q4E8_SOLVR</name>
<evidence type="ECO:0000256" key="1">
    <source>
        <dbReference type="SAM" id="MobiDB-lite"/>
    </source>
</evidence>
<organism evidence="3 4">
    <name type="scientific">Solanum verrucosum</name>
    <dbReference type="NCBI Taxonomy" id="315347"/>
    <lineage>
        <taxon>Eukaryota</taxon>
        <taxon>Viridiplantae</taxon>
        <taxon>Streptophyta</taxon>
        <taxon>Embryophyta</taxon>
        <taxon>Tracheophyta</taxon>
        <taxon>Spermatophyta</taxon>
        <taxon>Magnoliopsida</taxon>
        <taxon>eudicotyledons</taxon>
        <taxon>Gunneridae</taxon>
        <taxon>Pentapetalae</taxon>
        <taxon>asterids</taxon>
        <taxon>lamiids</taxon>
        <taxon>Solanales</taxon>
        <taxon>Solanaceae</taxon>
        <taxon>Solanoideae</taxon>
        <taxon>Solaneae</taxon>
        <taxon>Solanum</taxon>
    </lineage>
</organism>
<proteinExistence type="predicted"/>
<feature type="region of interest" description="Disordered" evidence="1">
    <location>
        <begin position="407"/>
        <end position="436"/>
    </location>
</feature>
<protein>
    <recommendedName>
        <fullName evidence="2">PB1-like domain-containing protein</fullName>
    </recommendedName>
</protein>
<evidence type="ECO:0000313" key="4">
    <source>
        <dbReference type="Proteomes" id="UP001234989"/>
    </source>
</evidence>
<gene>
    <name evidence="3" type="ORF">MTR67_010036</name>
</gene>
<dbReference type="InterPro" id="IPR058594">
    <property type="entry name" value="PB1-like_dom_pln"/>
</dbReference>
<evidence type="ECO:0000313" key="3">
    <source>
        <dbReference type="EMBL" id="WMV16651.1"/>
    </source>
</evidence>
<dbReference type="PANTHER" id="PTHR31973">
    <property type="entry name" value="POLYPROTEIN, PUTATIVE-RELATED"/>
    <property type="match status" value="1"/>
</dbReference>
<evidence type="ECO:0000259" key="2">
    <source>
        <dbReference type="Pfam" id="PF26130"/>
    </source>
</evidence>
<feature type="compositionally biased region" description="Polar residues" evidence="1">
    <location>
        <begin position="420"/>
        <end position="432"/>
    </location>
</feature>
<dbReference type="AlphaFoldDB" id="A0AAF0Q4E8"/>
<dbReference type="Pfam" id="PF26130">
    <property type="entry name" value="PB1-like"/>
    <property type="match status" value="1"/>
</dbReference>
<reference evidence="3" key="1">
    <citation type="submission" date="2023-08" db="EMBL/GenBank/DDBJ databases">
        <title>A de novo genome assembly of Solanum verrucosum Schlechtendal, a Mexican diploid species geographically isolated from the other diploid A-genome species in potato relatives.</title>
        <authorList>
            <person name="Hosaka K."/>
        </authorList>
    </citation>
    <scope>NUCLEOTIDE SEQUENCE</scope>
    <source>
        <tissue evidence="3">Young leaves</tissue>
    </source>
</reference>
<sequence length="530" mass="60700">MIAKVTILFHYGGEWIFSPQLLYTKKLMHMWHEFDPDLLSYEDLCEEFKNELGYFKVKQLLVAGPSGRYYIVEGDDGIRALQCLICHEFKNIDLFVVDNTDLTVDTHNILHHLERYHVDVEVASDNEHVPGDSDCEVDTPSDVEYDEERLQLFEKQRNSTVSDKLDHYKELEKGMSFATIEEARKILNYYAIASRRGLKIEKTDRSRASSRRGLKIEKTNRSRARANSKTLAQYFKSKLQRDPKYTVKKIKEELSTDFDLNVTKFKVKRTKVMILEKLDGSFKDDFNKLEAYGAELKKSNPGTDVEINISKDAFEQGIRKFLRMYICFNALKVGWKSGLRPLIGLDVVDKETTRTWSWFVELLKRSLDLKDGSGVTFISDMQKGLLNVVSNVLRSYVNAAEQISKKGKGKEKIGETSTGTQQSGHASRSNSYEPKFDPILRPKIISEANTLLSMRKSRMTPSTGGRRIQFIRDATGVPTPTNLPYSPTKITWRGKEVVTCNQLLNDARKKRIKMMARKGQGEPAPDSSEI</sequence>
<accession>A0AAF0Q4E8</accession>
<dbReference type="Proteomes" id="UP001234989">
    <property type="component" value="Chromosome 2"/>
</dbReference>
<dbReference type="PANTHER" id="PTHR31973:SF189">
    <property type="entry name" value="TRANSPOSASE, MUDR, PLANT, MULE TRANSPOSASE DOMAIN PROTEIN-RELATED"/>
    <property type="match status" value="1"/>
</dbReference>